<dbReference type="AlphaFoldDB" id="A0A9D4M6C6"/>
<evidence type="ECO:0000256" key="1">
    <source>
        <dbReference type="SAM" id="MobiDB-lite"/>
    </source>
</evidence>
<reference evidence="2" key="1">
    <citation type="journal article" date="2019" name="bioRxiv">
        <title>The Genome of the Zebra Mussel, Dreissena polymorpha: A Resource for Invasive Species Research.</title>
        <authorList>
            <person name="McCartney M.A."/>
            <person name="Auch B."/>
            <person name="Kono T."/>
            <person name="Mallez S."/>
            <person name="Zhang Y."/>
            <person name="Obille A."/>
            <person name="Becker A."/>
            <person name="Abrahante J.E."/>
            <person name="Garbe J."/>
            <person name="Badalamenti J.P."/>
            <person name="Herman A."/>
            <person name="Mangelson H."/>
            <person name="Liachko I."/>
            <person name="Sullivan S."/>
            <person name="Sone E.D."/>
            <person name="Koren S."/>
            <person name="Silverstein K.A.T."/>
            <person name="Beckman K.B."/>
            <person name="Gohl D.M."/>
        </authorList>
    </citation>
    <scope>NUCLEOTIDE SEQUENCE</scope>
    <source>
        <strain evidence="2">Duluth1</strain>
        <tissue evidence="2">Whole animal</tissue>
    </source>
</reference>
<evidence type="ECO:0000313" key="2">
    <source>
        <dbReference type="EMBL" id="KAH3871717.1"/>
    </source>
</evidence>
<feature type="region of interest" description="Disordered" evidence="1">
    <location>
        <begin position="1"/>
        <end position="20"/>
    </location>
</feature>
<accession>A0A9D4M6C6</accession>
<sequence>MDNIPDELVHAGGGGRDDQCFTDHLQQDLADGGVAHTLDAVPHHHPLKERQLTAMRELQNYWPHQPPE</sequence>
<keyword evidence="3" id="KW-1185">Reference proteome</keyword>
<gene>
    <name evidence="2" type="ORF">DPMN_034928</name>
</gene>
<dbReference type="Proteomes" id="UP000828390">
    <property type="component" value="Unassembled WGS sequence"/>
</dbReference>
<evidence type="ECO:0000313" key="3">
    <source>
        <dbReference type="Proteomes" id="UP000828390"/>
    </source>
</evidence>
<name>A0A9D4M6C6_DREPO</name>
<comment type="caution">
    <text evidence="2">The sequence shown here is derived from an EMBL/GenBank/DDBJ whole genome shotgun (WGS) entry which is preliminary data.</text>
</comment>
<proteinExistence type="predicted"/>
<reference evidence="2" key="2">
    <citation type="submission" date="2020-11" db="EMBL/GenBank/DDBJ databases">
        <authorList>
            <person name="McCartney M.A."/>
            <person name="Auch B."/>
            <person name="Kono T."/>
            <person name="Mallez S."/>
            <person name="Becker A."/>
            <person name="Gohl D.M."/>
            <person name="Silverstein K.A.T."/>
            <person name="Koren S."/>
            <person name="Bechman K.B."/>
            <person name="Herman A."/>
            <person name="Abrahante J.E."/>
            <person name="Garbe J."/>
        </authorList>
    </citation>
    <scope>NUCLEOTIDE SEQUENCE</scope>
    <source>
        <strain evidence="2">Duluth1</strain>
        <tissue evidence="2">Whole animal</tissue>
    </source>
</reference>
<protein>
    <submittedName>
        <fullName evidence="2">Uncharacterized protein</fullName>
    </submittedName>
</protein>
<organism evidence="2 3">
    <name type="scientific">Dreissena polymorpha</name>
    <name type="common">Zebra mussel</name>
    <name type="synonym">Mytilus polymorpha</name>
    <dbReference type="NCBI Taxonomy" id="45954"/>
    <lineage>
        <taxon>Eukaryota</taxon>
        <taxon>Metazoa</taxon>
        <taxon>Spiralia</taxon>
        <taxon>Lophotrochozoa</taxon>
        <taxon>Mollusca</taxon>
        <taxon>Bivalvia</taxon>
        <taxon>Autobranchia</taxon>
        <taxon>Heteroconchia</taxon>
        <taxon>Euheterodonta</taxon>
        <taxon>Imparidentia</taxon>
        <taxon>Neoheterodontei</taxon>
        <taxon>Myida</taxon>
        <taxon>Dreissenoidea</taxon>
        <taxon>Dreissenidae</taxon>
        <taxon>Dreissena</taxon>
    </lineage>
</organism>
<dbReference type="EMBL" id="JAIWYP010000002">
    <property type="protein sequence ID" value="KAH3871717.1"/>
    <property type="molecule type" value="Genomic_DNA"/>
</dbReference>